<name>A0A6C0BC80_9ZZZZ</name>
<dbReference type="GO" id="GO:0008146">
    <property type="term" value="F:sulfotransferase activity"/>
    <property type="evidence" value="ECO:0007669"/>
    <property type="project" value="InterPro"/>
</dbReference>
<protein>
    <recommendedName>
        <fullName evidence="9">Sulfotransferase domain-containing protein</fullName>
    </recommendedName>
</protein>
<dbReference type="SUPFAM" id="SSF52540">
    <property type="entry name" value="P-loop containing nucleoside triphosphate hydrolases"/>
    <property type="match status" value="1"/>
</dbReference>
<reference evidence="8" key="1">
    <citation type="journal article" date="2020" name="Nature">
        <title>Giant virus diversity and host interactions through global metagenomics.</title>
        <authorList>
            <person name="Schulz F."/>
            <person name="Roux S."/>
            <person name="Paez-Espino D."/>
            <person name="Jungbluth S."/>
            <person name="Walsh D.A."/>
            <person name="Denef V.J."/>
            <person name="McMahon K.D."/>
            <person name="Konstantinidis K.T."/>
            <person name="Eloe-Fadrosh E.A."/>
            <person name="Kyrpides N.C."/>
            <person name="Woyke T."/>
        </authorList>
    </citation>
    <scope>NUCLEOTIDE SEQUENCE</scope>
    <source>
        <strain evidence="8">GVMAG-M-3300010160-4</strain>
    </source>
</reference>
<dbReference type="GO" id="GO:0000139">
    <property type="term" value="C:Golgi membrane"/>
    <property type="evidence" value="ECO:0007669"/>
    <property type="project" value="UniProtKB-SubCell"/>
</dbReference>
<dbReference type="GO" id="GO:0016051">
    <property type="term" value="P:carbohydrate biosynthetic process"/>
    <property type="evidence" value="ECO:0007669"/>
    <property type="project" value="InterPro"/>
</dbReference>
<dbReference type="PANTHER" id="PTHR12137">
    <property type="entry name" value="CARBOHYDRATE SULFOTRANSFERASE"/>
    <property type="match status" value="1"/>
</dbReference>
<evidence type="ECO:0000256" key="1">
    <source>
        <dbReference type="ARBA" id="ARBA00004323"/>
    </source>
</evidence>
<keyword evidence="7" id="KW-0325">Glycoprotein</keyword>
<evidence type="ECO:0000256" key="5">
    <source>
        <dbReference type="ARBA" id="ARBA00023034"/>
    </source>
</evidence>
<keyword evidence="2" id="KW-0808">Transferase</keyword>
<evidence type="ECO:0000256" key="4">
    <source>
        <dbReference type="ARBA" id="ARBA00022989"/>
    </source>
</evidence>
<evidence type="ECO:0000313" key="8">
    <source>
        <dbReference type="EMBL" id="QHS89885.1"/>
    </source>
</evidence>
<evidence type="ECO:0000256" key="2">
    <source>
        <dbReference type="ARBA" id="ARBA00022679"/>
    </source>
</evidence>
<keyword evidence="3" id="KW-0812">Transmembrane</keyword>
<sequence>MASVDFNKKIIYLHVPKTAGTYIQYILMVYYNMPTYNYCAPDYKKNAFSYKGVGLSTFYNNSEFLEIIGQTKESIKDFFKIASVRNPYTKFISAWKFMIQNNLIDKDVDLEDVIKNKDNYSGIVYNHLFLSQYDHLKEWDIDYLIKLETLEDDINIALKICGIEKIHVPEFKNKTDSYGDPMQNFKNKNVLTFVNDHFHEDFERYGYSKILID</sequence>
<organism evidence="8">
    <name type="scientific">viral metagenome</name>
    <dbReference type="NCBI Taxonomy" id="1070528"/>
    <lineage>
        <taxon>unclassified sequences</taxon>
        <taxon>metagenomes</taxon>
        <taxon>organismal metagenomes</taxon>
    </lineage>
</organism>
<keyword evidence="5" id="KW-0333">Golgi apparatus</keyword>
<dbReference type="InterPro" id="IPR005331">
    <property type="entry name" value="Sulfotransferase"/>
</dbReference>
<keyword evidence="6" id="KW-0472">Membrane</keyword>
<accession>A0A6C0BC80</accession>
<dbReference type="Pfam" id="PF03567">
    <property type="entry name" value="Sulfotransfer_2"/>
    <property type="match status" value="1"/>
</dbReference>
<dbReference type="InterPro" id="IPR027417">
    <property type="entry name" value="P-loop_NTPase"/>
</dbReference>
<dbReference type="InterPro" id="IPR018011">
    <property type="entry name" value="Carb_sulfotrans_8-10"/>
</dbReference>
<comment type="subcellular location">
    <subcellularLocation>
        <location evidence="1">Golgi apparatus membrane</location>
        <topology evidence="1">Single-pass type II membrane protein</topology>
    </subcellularLocation>
</comment>
<evidence type="ECO:0000256" key="3">
    <source>
        <dbReference type="ARBA" id="ARBA00022692"/>
    </source>
</evidence>
<dbReference type="Gene3D" id="3.40.50.300">
    <property type="entry name" value="P-loop containing nucleotide triphosphate hydrolases"/>
    <property type="match status" value="1"/>
</dbReference>
<proteinExistence type="predicted"/>
<dbReference type="AlphaFoldDB" id="A0A6C0BC80"/>
<keyword evidence="4" id="KW-1133">Transmembrane helix</keyword>
<evidence type="ECO:0000256" key="7">
    <source>
        <dbReference type="ARBA" id="ARBA00023180"/>
    </source>
</evidence>
<dbReference type="PANTHER" id="PTHR12137:SF54">
    <property type="entry name" value="CARBOHYDRATE SULFOTRANSFERASE"/>
    <property type="match status" value="1"/>
</dbReference>
<evidence type="ECO:0000256" key="6">
    <source>
        <dbReference type="ARBA" id="ARBA00023136"/>
    </source>
</evidence>
<evidence type="ECO:0008006" key="9">
    <source>
        <dbReference type="Google" id="ProtNLM"/>
    </source>
</evidence>
<dbReference type="EMBL" id="MN739120">
    <property type="protein sequence ID" value="QHS89885.1"/>
    <property type="molecule type" value="Genomic_DNA"/>
</dbReference>